<reference evidence="9" key="1">
    <citation type="submission" date="2024-03" db="EMBL/GenBank/DDBJ databases">
        <title>WGS assembly of Saponaria officinalis var. Norfolk2.</title>
        <authorList>
            <person name="Jenkins J."/>
            <person name="Shu S."/>
            <person name="Grimwood J."/>
            <person name="Barry K."/>
            <person name="Goodstein D."/>
            <person name="Schmutz J."/>
            <person name="Leebens-Mack J."/>
            <person name="Osbourn A."/>
        </authorList>
    </citation>
    <scope>NUCLEOTIDE SEQUENCE [LARGE SCALE GENOMIC DNA]</scope>
    <source>
        <strain evidence="9">JIC</strain>
    </source>
</reference>
<protein>
    <recommendedName>
        <fullName evidence="6">Transcription repressor</fullName>
    </recommendedName>
    <alternativeName>
        <fullName evidence="6">Ovate family protein</fullName>
    </alternativeName>
</protein>
<dbReference type="PANTHER" id="PTHR33057:SF26">
    <property type="entry name" value="TRANSCRIPTION REPRESSOR OFP13"/>
    <property type="match status" value="1"/>
</dbReference>
<dbReference type="GO" id="GO:0005634">
    <property type="term" value="C:nucleus"/>
    <property type="evidence" value="ECO:0007669"/>
    <property type="project" value="UniProtKB-SubCell"/>
</dbReference>
<comment type="function">
    <text evidence="6">Transcriptional repressor that regulates multiple aspects of plant growth and development.</text>
</comment>
<evidence type="ECO:0000259" key="8">
    <source>
        <dbReference type="PROSITE" id="PS51754"/>
    </source>
</evidence>
<name>A0AAW1KTC2_SAPOF</name>
<dbReference type="Pfam" id="PF04844">
    <property type="entry name" value="Ovate"/>
    <property type="match status" value="1"/>
</dbReference>
<organism evidence="9 10">
    <name type="scientific">Saponaria officinalis</name>
    <name type="common">Common soapwort</name>
    <name type="synonym">Lychnis saponaria</name>
    <dbReference type="NCBI Taxonomy" id="3572"/>
    <lineage>
        <taxon>Eukaryota</taxon>
        <taxon>Viridiplantae</taxon>
        <taxon>Streptophyta</taxon>
        <taxon>Embryophyta</taxon>
        <taxon>Tracheophyta</taxon>
        <taxon>Spermatophyta</taxon>
        <taxon>Magnoliopsida</taxon>
        <taxon>eudicotyledons</taxon>
        <taxon>Gunneridae</taxon>
        <taxon>Pentapetalae</taxon>
        <taxon>Caryophyllales</taxon>
        <taxon>Caryophyllaceae</taxon>
        <taxon>Caryophylleae</taxon>
        <taxon>Saponaria</taxon>
    </lineage>
</organism>
<keyword evidence="4 6" id="KW-0804">Transcription</keyword>
<dbReference type="Proteomes" id="UP001443914">
    <property type="component" value="Unassembled WGS sequence"/>
</dbReference>
<evidence type="ECO:0000256" key="4">
    <source>
        <dbReference type="ARBA" id="ARBA00023163"/>
    </source>
</evidence>
<dbReference type="AlphaFoldDB" id="A0AAW1KTC2"/>
<evidence type="ECO:0000256" key="7">
    <source>
        <dbReference type="SAM" id="MobiDB-lite"/>
    </source>
</evidence>
<evidence type="ECO:0000256" key="5">
    <source>
        <dbReference type="ARBA" id="ARBA00023242"/>
    </source>
</evidence>
<gene>
    <name evidence="9" type="ORF">RND81_05G010700</name>
</gene>
<keyword evidence="10" id="KW-1185">Reference proteome</keyword>
<dbReference type="InterPro" id="IPR038933">
    <property type="entry name" value="Ovate"/>
</dbReference>
<evidence type="ECO:0000256" key="6">
    <source>
        <dbReference type="RuleBase" id="RU367028"/>
    </source>
</evidence>
<comment type="caution">
    <text evidence="9">The sequence shown here is derived from an EMBL/GenBank/DDBJ whole genome shotgun (WGS) entry which is preliminary data.</text>
</comment>
<sequence>MGKRTNKLIPFLSQSKSLDSKLNNNDNNNNSSTPWIFPSCGNIKTLSFRENNNNFYKDDNFKTFNSAFLDTPESFFTNLSSSRSFSTTSNDYSADPIDESVIRGLRSDRLFFEPHLSCSLVFQPQLPNKHRRECEEETAEVVYKESEAMCVESKNPSEDFRRSMEEMVEAHGLKDLQGLEELLSCYLKINDQINHSYIMAAFIDLLINYSFISSSSNTTTTTNNNNINNSSTSSSSLLSNNNINSSSPSSPLSLSSLFDLGDDDDHCNHDDR</sequence>
<evidence type="ECO:0000313" key="10">
    <source>
        <dbReference type="Proteomes" id="UP001443914"/>
    </source>
</evidence>
<dbReference type="PROSITE" id="PS51754">
    <property type="entry name" value="OVATE"/>
    <property type="match status" value="1"/>
</dbReference>
<dbReference type="GO" id="GO:0045892">
    <property type="term" value="P:negative regulation of DNA-templated transcription"/>
    <property type="evidence" value="ECO:0007669"/>
    <property type="project" value="UniProtKB-UniRule"/>
</dbReference>
<dbReference type="NCBIfam" id="TIGR01568">
    <property type="entry name" value="A_thal_3678"/>
    <property type="match status" value="1"/>
</dbReference>
<feature type="domain" description="OVATE" evidence="8">
    <location>
        <begin position="147"/>
        <end position="208"/>
    </location>
</feature>
<proteinExistence type="predicted"/>
<accession>A0AAW1KTC2</accession>
<dbReference type="PANTHER" id="PTHR33057">
    <property type="entry name" value="TRANSCRIPTION REPRESSOR OFP7-RELATED"/>
    <property type="match status" value="1"/>
</dbReference>
<evidence type="ECO:0000313" key="9">
    <source>
        <dbReference type="EMBL" id="KAK9723596.1"/>
    </source>
</evidence>
<evidence type="ECO:0000256" key="3">
    <source>
        <dbReference type="ARBA" id="ARBA00023015"/>
    </source>
</evidence>
<keyword evidence="3 6" id="KW-0805">Transcription regulation</keyword>
<keyword evidence="2 6" id="KW-0678">Repressor</keyword>
<comment type="subcellular location">
    <subcellularLocation>
        <location evidence="1 6">Nucleus</location>
    </subcellularLocation>
</comment>
<dbReference type="InterPro" id="IPR006458">
    <property type="entry name" value="Ovate_C"/>
</dbReference>
<feature type="region of interest" description="Disordered" evidence="7">
    <location>
        <begin position="218"/>
        <end position="251"/>
    </location>
</feature>
<dbReference type="EMBL" id="JBDFQZ010000005">
    <property type="protein sequence ID" value="KAK9723596.1"/>
    <property type="molecule type" value="Genomic_DNA"/>
</dbReference>
<keyword evidence="5 6" id="KW-0539">Nucleus</keyword>
<evidence type="ECO:0000256" key="2">
    <source>
        <dbReference type="ARBA" id="ARBA00022491"/>
    </source>
</evidence>
<evidence type="ECO:0000256" key="1">
    <source>
        <dbReference type="ARBA" id="ARBA00004123"/>
    </source>
</evidence>